<dbReference type="InterPro" id="IPR051082">
    <property type="entry name" value="Pentapeptide-BTB/POZ_domain"/>
</dbReference>
<feature type="region of interest" description="Disordered" evidence="1">
    <location>
        <begin position="1489"/>
        <end position="1511"/>
    </location>
</feature>
<dbReference type="InterPro" id="IPR027417">
    <property type="entry name" value="P-loop_NTPase"/>
</dbReference>
<organism evidence="3 4">
    <name type="scientific">Cetraspora pellucida</name>
    <dbReference type="NCBI Taxonomy" id="1433469"/>
    <lineage>
        <taxon>Eukaryota</taxon>
        <taxon>Fungi</taxon>
        <taxon>Fungi incertae sedis</taxon>
        <taxon>Mucoromycota</taxon>
        <taxon>Glomeromycotina</taxon>
        <taxon>Glomeromycetes</taxon>
        <taxon>Diversisporales</taxon>
        <taxon>Gigasporaceae</taxon>
        <taxon>Cetraspora</taxon>
    </lineage>
</organism>
<protein>
    <submittedName>
        <fullName evidence="3">7413_t:CDS:1</fullName>
    </submittedName>
</protein>
<dbReference type="PROSITE" id="PS50837">
    <property type="entry name" value="NACHT"/>
    <property type="match status" value="1"/>
</dbReference>
<dbReference type="PANTHER" id="PTHR14136:SF17">
    <property type="entry name" value="BTB_POZ DOMAIN-CONTAINING PROTEIN KCTD9"/>
    <property type="match status" value="1"/>
</dbReference>
<dbReference type="InterPro" id="IPR036361">
    <property type="entry name" value="SAP_dom_sf"/>
</dbReference>
<sequence>MSGMINGALNKTYKTFAKIPITQNLSHFGKGIKYLNEAHDQKNRNLECSALLYKEAVNNLKIANKHHPASGEIKKTLAQACREYDEILTELSLSKKDNSQNNEYDDAQRFIENKFFQKNHYVPEKHIPLGEDDVPINTQQLAYEIHRKDISDEQKMKLCILVQKTIDKFAKMDIPTLALIHEVMVLSNLPDAEEELYRHLVNNFLNKINQFGFLFPSLLEGLSHIIRQANPKHLKPNDLVCILNVLNVKFKNLHTQDKDQLIEMTRTLGWLFDVMADCEVRDLQYENLYKPLYDTFKNLNSDNNQELAYLAGYACQALNCIPSDESPWKAFQRRGGKVLLGITKLAGAIKNIDPGKLPDVFKDLSEGFEGIINVAVDLVNLVKEIQSVKEGVGDIKQSFSWETQRKWYWALRFTDLFIQSFKFASLEQFIYKIPCRQDDKFLWGLCERLKRLAADSKLDNDIRKGAIEFLNNVCQNKEFWGVHPKLNEWILEHVELKTLPKYVQTSVSFFQNTLLNDVLCEQTLNDFLRPTQQNDLRKSRGELLIQLNGLKDQFFSDLDNEFEEALGLYVKPQGTWKVSIIKSSNFEKKMVSENREGDVEVVVNRFLESKDKLTSKNKEALEIAANKLSNSKDIISIIKTVNSFLTSENLLTFEDEKILEKVVNQFLDLKVNKALELQEIIANEFLHFSKNKELLMKAINNVLKKNPIIIEDDDVKLLEIEANKFSNLNDKSIFKSTVNKFLAFKANKILEIAVNEIVASKCKRVLLILGMGGVGKSTFGRYLARRLWEEYDQLSPIPLFIPLARLKLGMFNRDEDFIELYLKERCKLSTNHINALRERKFVFILDGYDEIVERERNCYIKNKFCQWKNAKVIISCRPEYLGSGYQRRFFPNKNGEKGFQELTIKPFSEKEIEQYVMKYVQKKGHLSEDTYLQQIKKIPEELASNPILLKITLSVLPRFIEQNRTAQINRIALYDEFLKTWFDRAQDRLYKIHKTDEEEKEFSKLNRYNFPKSCLQFSKKFAVEMFKDNNNVVITYNSDDSYDSKWATYLDDDNIKNSLLRFSMPLIRRENQYWFIHKTLRDHLIAQAFLESCESLLNATQSSLHAALFKEQSFVFEHGVRQFLVEHIVQKMETFKPQLLAFIEASKKNDDVQVASANAITILAQADILLVNLNDTNISGADLCNKIFNNLKAERAKLNNVNFQNAELKDANLRCSSLQGANFKNVTLQNANLRDSSLQNAHFEDANLSFADLQNTIIQDANFKNARLRNANFQNAHIKDVDFTFADLQNTVLVGIDFQELSIKNSAKRLNKIMEIFTYSKNSYDSVNLDDSINLDYNHYNVSEIRKQFLDADRLVADIPDADKLPKEYKTIEMSSISTSELINLQKCEEENHTILNEIVSKQGESANIVDWNRLRMTDLKAMCLKCNIQVEDTKTDLINRLEAFWKEPEINYEPQRVRKGKLVEQNVDEDYDNRERFPVLDKSLQQWSAQQNKSNGARATEESFPRKKFKRPRDQHEYDAVCDTGRLLHQAIQEDSKEKAREAQEYLKLRVFILRVAEEEGWNVAAKIPKPTPSEDDEFKDLLIEARKKDSRRNYITRSKELWVYTSMGQEQPGTIDEDQVLRINCRYKKGTSDCAGTEASRNKSMTGGTLKKPRVEVCSSPHSSIRELSQKARILAKNSLSPFYRARSDKYCDLYNDFCKKFEVDPDNPMEDGILAFIMWLDVAGYMSQAAHVLQAVTLLKQYLEIPSKTNTSAPIFLSKQGKKVSISAIGSIVK</sequence>
<evidence type="ECO:0000259" key="2">
    <source>
        <dbReference type="PROSITE" id="PS50837"/>
    </source>
</evidence>
<dbReference type="Pfam" id="PF23948">
    <property type="entry name" value="ARM_5"/>
    <property type="match status" value="1"/>
</dbReference>
<feature type="domain" description="NACHT" evidence="2">
    <location>
        <begin position="764"/>
        <end position="856"/>
    </location>
</feature>
<dbReference type="OrthoDB" id="2425852at2759"/>
<dbReference type="Gene3D" id="1.10.720.30">
    <property type="entry name" value="SAP domain"/>
    <property type="match status" value="1"/>
</dbReference>
<evidence type="ECO:0000313" key="4">
    <source>
        <dbReference type="Proteomes" id="UP000789759"/>
    </source>
</evidence>
<dbReference type="Proteomes" id="UP000789759">
    <property type="component" value="Unassembled WGS sequence"/>
</dbReference>
<dbReference type="Pfam" id="PF05729">
    <property type="entry name" value="NACHT"/>
    <property type="match status" value="1"/>
</dbReference>
<comment type="caution">
    <text evidence="3">The sequence shown here is derived from an EMBL/GenBank/DDBJ whole genome shotgun (WGS) entry which is preliminary data.</text>
</comment>
<dbReference type="InterPro" id="IPR056251">
    <property type="entry name" value="Arm_rpt_dom"/>
</dbReference>
<dbReference type="Pfam" id="PF13599">
    <property type="entry name" value="Pentapeptide_4"/>
    <property type="match status" value="1"/>
</dbReference>
<dbReference type="Gene3D" id="2.160.20.80">
    <property type="entry name" value="E3 ubiquitin-protein ligase SopA"/>
    <property type="match status" value="1"/>
</dbReference>
<dbReference type="SUPFAM" id="SSF52540">
    <property type="entry name" value="P-loop containing nucleoside triphosphate hydrolases"/>
    <property type="match status" value="1"/>
</dbReference>
<dbReference type="InterPro" id="IPR007111">
    <property type="entry name" value="NACHT_NTPase"/>
</dbReference>
<name>A0A9N8WCH3_9GLOM</name>
<dbReference type="InterPro" id="IPR001646">
    <property type="entry name" value="5peptide_repeat"/>
</dbReference>
<dbReference type="PANTHER" id="PTHR14136">
    <property type="entry name" value="BTB_POZ DOMAIN-CONTAINING PROTEIN KCTD9"/>
    <property type="match status" value="1"/>
</dbReference>
<accession>A0A9N8WCH3</accession>
<evidence type="ECO:0000313" key="3">
    <source>
        <dbReference type="EMBL" id="CAG8485033.1"/>
    </source>
</evidence>
<feature type="compositionally biased region" description="Polar residues" evidence="1">
    <location>
        <begin position="1489"/>
        <end position="1498"/>
    </location>
</feature>
<dbReference type="Gene3D" id="3.40.50.300">
    <property type="entry name" value="P-loop containing nucleotide triphosphate hydrolases"/>
    <property type="match status" value="1"/>
</dbReference>
<gene>
    <name evidence="3" type="ORF">CPELLU_LOCUS1703</name>
</gene>
<proteinExistence type="predicted"/>
<reference evidence="3" key="1">
    <citation type="submission" date="2021-06" db="EMBL/GenBank/DDBJ databases">
        <authorList>
            <person name="Kallberg Y."/>
            <person name="Tangrot J."/>
            <person name="Rosling A."/>
        </authorList>
    </citation>
    <scope>NUCLEOTIDE SEQUENCE</scope>
    <source>
        <strain evidence="3">FL966</strain>
    </source>
</reference>
<dbReference type="EMBL" id="CAJVQA010000665">
    <property type="protein sequence ID" value="CAG8485033.1"/>
    <property type="molecule type" value="Genomic_DNA"/>
</dbReference>
<dbReference type="SUPFAM" id="SSF141571">
    <property type="entry name" value="Pentapeptide repeat-like"/>
    <property type="match status" value="1"/>
</dbReference>
<keyword evidence="4" id="KW-1185">Reference proteome</keyword>
<evidence type="ECO:0000256" key="1">
    <source>
        <dbReference type="SAM" id="MobiDB-lite"/>
    </source>
</evidence>